<feature type="compositionally biased region" description="Basic and acidic residues" evidence="5">
    <location>
        <begin position="347"/>
        <end position="356"/>
    </location>
</feature>
<keyword evidence="2 4" id="KW-0863">Zinc-finger</keyword>
<feature type="region of interest" description="Disordered" evidence="5">
    <location>
        <begin position="102"/>
        <end position="146"/>
    </location>
</feature>
<feature type="region of interest" description="Disordered" evidence="5">
    <location>
        <begin position="347"/>
        <end position="368"/>
    </location>
</feature>
<name>A0A7E5A159_PANRE</name>
<keyword evidence="1" id="KW-0479">Metal-binding</keyword>
<keyword evidence="3" id="KW-0862">Zinc</keyword>
<dbReference type="Proteomes" id="UP000492821">
    <property type="component" value="Unassembled WGS sequence"/>
</dbReference>
<dbReference type="InterPro" id="IPR053031">
    <property type="entry name" value="Cuticle_assoc_protein"/>
</dbReference>
<protein>
    <submittedName>
        <fullName evidence="8">BED-type domain-containing protein</fullName>
    </submittedName>
</protein>
<reference evidence="8" key="2">
    <citation type="submission" date="2020-10" db="UniProtKB">
        <authorList>
            <consortium name="WormBaseParasite"/>
        </authorList>
    </citation>
    <scope>IDENTIFICATION</scope>
</reference>
<dbReference type="GO" id="GO:0008270">
    <property type="term" value="F:zinc ion binding"/>
    <property type="evidence" value="ECO:0007669"/>
    <property type="project" value="UniProtKB-KW"/>
</dbReference>
<sequence>MARRRDHVVEALVHEPFCTCLSNNTAILDSLQAMFLDSNDNPFISDDLMNFFKSNPDALKQFMEFTPPPPPLPMISPLNSFDLTANSGLQYLMSNMTNLSSTLEQETKKGSQPLPLLEPATSSTSVSPSPSSSVAEAIFEGRKRNHRRRTRSSPVWMYFKVEDGFTKCLHCPYSTKSAYSTNLKSHMRTHHPALFDQVLDLEASYNFKTASVQLNGTVLEGIAISHKDDPLAPMTDVALSYNLNGTSFDTSKLLAETHPNLVSSLTASKPINPYRSSEATTFNKNVKKRRCLRRHPVWTYFHDIDEKHIQCNKCTFITLSSYTTNLKMHLRAHHQEEFVDVVTQELQARKEEDSGHSPHTGGKRKRRTAEELEAVLEKYKGKFNMSQNPPVLSPMSNLNDSDTAFLNTMLSLTNNTSAIPTITIESSDSSPTSPPPQQSFDSPQLAVTPASSPAMSFKQLFPNRNPHEELESLQSLFRTLQEMSHSDSNYRTIMQHGREHIIGKFINFIGADQVGLLVTPAFQQLVACLDPNYAFPKDVNTLINWARAASENDNKTQ</sequence>
<accession>A0A7E5A159</accession>
<dbReference type="Pfam" id="PF02892">
    <property type="entry name" value="zf-BED"/>
    <property type="match status" value="2"/>
</dbReference>
<feature type="domain" description="BED-type" evidence="6">
    <location>
        <begin position="292"/>
        <end position="341"/>
    </location>
</feature>
<feature type="region of interest" description="Disordered" evidence="5">
    <location>
        <begin position="423"/>
        <end position="449"/>
    </location>
</feature>
<dbReference type="WBParaSite" id="Pan_g7479.t1">
    <property type="protein sequence ID" value="Pan_g7479.t1"/>
    <property type="gene ID" value="Pan_g7479"/>
</dbReference>
<dbReference type="PROSITE" id="PS50808">
    <property type="entry name" value="ZF_BED"/>
    <property type="match status" value="2"/>
</dbReference>
<feature type="compositionally biased region" description="Low complexity" evidence="5">
    <location>
        <begin position="121"/>
        <end position="134"/>
    </location>
</feature>
<organism evidence="7 8">
    <name type="scientific">Panagrellus redivivus</name>
    <name type="common">Microworm</name>
    <dbReference type="NCBI Taxonomy" id="6233"/>
    <lineage>
        <taxon>Eukaryota</taxon>
        <taxon>Metazoa</taxon>
        <taxon>Ecdysozoa</taxon>
        <taxon>Nematoda</taxon>
        <taxon>Chromadorea</taxon>
        <taxon>Rhabditida</taxon>
        <taxon>Tylenchina</taxon>
        <taxon>Panagrolaimomorpha</taxon>
        <taxon>Panagrolaimoidea</taxon>
        <taxon>Panagrolaimidae</taxon>
        <taxon>Panagrellus</taxon>
    </lineage>
</organism>
<evidence type="ECO:0000313" key="7">
    <source>
        <dbReference type="Proteomes" id="UP000492821"/>
    </source>
</evidence>
<dbReference type="SMART" id="SM00614">
    <property type="entry name" value="ZnF_BED"/>
    <property type="match status" value="2"/>
</dbReference>
<feature type="domain" description="BED-type" evidence="6">
    <location>
        <begin position="150"/>
        <end position="198"/>
    </location>
</feature>
<keyword evidence="7" id="KW-1185">Reference proteome</keyword>
<evidence type="ECO:0000313" key="8">
    <source>
        <dbReference type="WBParaSite" id="Pan_g7479.t1"/>
    </source>
</evidence>
<evidence type="ECO:0000256" key="4">
    <source>
        <dbReference type="PROSITE-ProRule" id="PRU00027"/>
    </source>
</evidence>
<evidence type="ECO:0000256" key="3">
    <source>
        <dbReference type="ARBA" id="ARBA00022833"/>
    </source>
</evidence>
<dbReference type="GO" id="GO:1990837">
    <property type="term" value="F:sequence-specific double-stranded DNA binding"/>
    <property type="evidence" value="ECO:0007669"/>
    <property type="project" value="TreeGrafter"/>
</dbReference>
<dbReference type="GO" id="GO:0005634">
    <property type="term" value="C:nucleus"/>
    <property type="evidence" value="ECO:0007669"/>
    <property type="project" value="TreeGrafter"/>
</dbReference>
<evidence type="ECO:0000256" key="5">
    <source>
        <dbReference type="SAM" id="MobiDB-lite"/>
    </source>
</evidence>
<dbReference type="PANTHER" id="PTHR34396:SF25">
    <property type="entry name" value="BOUNDARY ELEMENT ASSOCIATED FACTOR"/>
    <property type="match status" value="1"/>
</dbReference>
<dbReference type="SUPFAM" id="SSF57667">
    <property type="entry name" value="beta-beta-alpha zinc fingers"/>
    <property type="match status" value="2"/>
</dbReference>
<dbReference type="AlphaFoldDB" id="A0A7E5A159"/>
<evidence type="ECO:0000259" key="6">
    <source>
        <dbReference type="PROSITE" id="PS50808"/>
    </source>
</evidence>
<dbReference type="InterPro" id="IPR003656">
    <property type="entry name" value="Znf_BED"/>
</dbReference>
<reference evidence="7" key="1">
    <citation type="journal article" date="2013" name="Genetics">
        <title>The draft genome and transcriptome of Panagrellus redivivus are shaped by the harsh demands of a free-living lifestyle.</title>
        <authorList>
            <person name="Srinivasan J."/>
            <person name="Dillman A.R."/>
            <person name="Macchietto M.G."/>
            <person name="Heikkinen L."/>
            <person name="Lakso M."/>
            <person name="Fracchia K.M."/>
            <person name="Antoshechkin I."/>
            <person name="Mortazavi A."/>
            <person name="Wong G."/>
            <person name="Sternberg P.W."/>
        </authorList>
    </citation>
    <scope>NUCLEOTIDE SEQUENCE [LARGE SCALE GENOMIC DNA]</scope>
    <source>
        <strain evidence="7">MT8872</strain>
    </source>
</reference>
<evidence type="ECO:0000256" key="2">
    <source>
        <dbReference type="ARBA" id="ARBA00022771"/>
    </source>
</evidence>
<dbReference type="InterPro" id="IPR036236">
    <property type="entry name" value="Znf_C2H2_sf"/>
</dbReference>
<dbReference type="PANTHER" id="PTHR34396">
    <property type="entry name" value="OS03G0264950 PROTEIN-RELATED"/>
    <property type="match status" value="1"/>
</dbReference>
<proteinExistence type="predicted"/>
<evidence type="ECO:0000256" key="1">
    <source>
        <dbReference type="ARBA" id="ARBA00022723"/>
    </source>
</evidence>
<dbReference type="GO" id="GO:0006357">
    <property type="term" value="P:regulation of transcription by RNA polymerase II"/>
    <property type="evidence" value="ECO:0007669"/>
    <property type="project" value="TreeGrafter"/>
</dbReference>